<reference evidence="1" key="1">
    <citation type="journal article" date="2020" name="Stud. Mycol.">
        <title>101 Dothideomycetes genomes: a test case for predicting lifestyles and emergence of pathogens.</title>
        <authorList>
            <person name="Haridas S."/>
            <person name="Albert R."/>
            <person name="Binder M."/>
            <person name="Bloem J."/>
            <person name="Labutti K."/>
            <person name="Salamov A."/>
            <person name="Andreopoulos B."/>
            <person name="Baker S."/>
            <person name="Barry K."/>
            <person name="Bills G."/>
            <person name="Bluhm B."/>
            <person name="Cannon C."/>
            <person name="Castanera R."/>
            <person name="Culley D."/>
            <person name="Daum C."/>
            <person name="Ezra D."/>
            <person name="Gonzalez J."/>
            <person name="Henrissat B."/>
            <person name="Kuo A."/>
            <person name="Liang C."/>
            <person name="Lipzen A."/>
            <person name="Lutzoni F."/>
            <person name="Magnuson J."/>
            <person name="Mondo S."/>
            <person name="Nolan M."/>
            <person name="Ohm R."/>
            <person name="Pangilinan J."/>
            <person name="Park H.-J."/>
            <person name="Ramirez L."/>
            <person name="Alfaro M."/>
            <person name="Sun H."/>
            <person name="Tritt A."/>
            <person name="Yoshinaga Y."/>
            <person name="Zwiers L.-H."/>
            <person name="Turgeon B."/>
            <person name="Goodwin S."/>
            <person name="Spatafora J."/>
            <person name="Crous P."/>
            <person name="Grigoriev I."/>
        </authorList>
    </citation>
    <scope>NUCLEOTIDE SEQUENCE</scope>
    <source>
        <strain evidence="1">CBS 525.71</strain>
    </source>
</reference>
<name>A0ACB6SDR1_9PLEO</name>
<dbReference type="Proteomes" id="UP000799754">
    <property type="component" value="Unassembled WGS sequence"/>
</dbReference>
<sequence length="103" mass="11635">MHFSASTLLLPLLTATPLTSAWKLQVFMNDGRSVTTNGRLDSGCKTYEFNMNSPVKRAYFDSSLGSRTFELYAQRNCGGLSYRNNEGTHDLNPPRIIRSYKVH</sequence>
<dbReference type="EMBL" id="MU006703">
    <property type="protein sequence ID" value="KAF2632179.1"/>
    <property type="molecule type" value="Genomic_DNA"/>
</dbReference>
<accession>A0ACB6SDR1</accession>
<evidence type="ECO:0000313" key="1">
    <source>
        <dbReference type="EMBL" id="KAF2632179.1"/>
    </source>
</evidence>
<comment type="caution">
    <text evidence="1">The sequence shown here is derived from an EMBL/GenBank/DDBJ whole genome shotgun (WGS) entry which is preliminary data.</text>
</comment>
<organism evidence="1 2">
    <name type="scientific">Macroventuria anomochaeta</name>
    <dbReference type="NCBI Taxonomy" id="301207"/>
    <lineage>
        <taxon>Eukaryota</taxon>
        <taxon>Fungi</taxon>
        <taxon>Dikarya</taxon>
        <taxon>Ascomycota</taxon>
        <taxon>Pezizomycotina</taxon>
        <taxon>Dothideomycetes</taxon>
        <taxon>Pleosporomycetidae</taxon>
        <taxon>Pleosporales</taxon>
        <taxon>Pleosporineae</taxon>
        <taxon>Didymellaceae</taxon>
        <taxon>Macroventuria</taxon>
    </lineage>
</organism>
<evidence type="ECO:0000313" key="2">
    <source>
        <dbReference type="Proteomes" id="UP000799754"/>
    </source>
</evidence>
<gene>
    <name evidence="1" type="ORF">BU25DRAFT_142933</name>
</gene>
<proteinExistence type="predicted"/>
<protein>
    <submittedName>
        <fullName evidence="1">Uncharacterized protein</fullName>
    </submittedName>
</protein>
<keyword evidence="2" id="KW-1185">Reference proteome</keyword>